<dbReference type="Gene3D" id="6.10.250.1450">
    <property type="match status" value="1"/>
</dbReference>
<keyword evidence="8" id="KW-1185">Reference proteome</keyword>
<dbReference type="Gene3D" id="3.40.50.11540">
    <property type="entry name" value="NADH-ubiquinone oxidoreductase 51kDa subunit"/>
    <property type="match status" value="1"/>
</dbReference>
<dbReference type="SUPFAM" id="SSF54862">
    <property type="entry name" value="4Fe-4S ferredoxins"/>
    <property type="match status" value="1"/>
</dbReference>
<protein>
    <submittedName>
        <fullName evidence="7">NADH dehydrogenase</fullName>
    </submittedName>
</protein>
<evidence type="ECO:0000256" key="1">
    <source>
        <dbReference type="ARBA" id="ARBA00007523"/>
    </source>
</evidence>
<evidence type="ECO:0000256" key="3">
    <source>
        <dbReference type="ARBA" id="ARBA00022723"/>
    </source>
</evidence>
<dbReference type="PANTHER" id="PTHR43578">
    <property type="entry name" value="NADH-QUINONE OXIDOREDUCTASE SUBUNIT F"/>
    <property type="match status" value="1"/>
</dbReference>
<dbReference type="Pfam" id="PF10531">
    <property type="entry name" value="SLBB"/>
    <property type="match status" value="1"/>
</dbReference>
<keyword evidence="5" id="KW-0411">Iron-sulfur</keyword>
<proteinExistence type="inferred from homology"/>
<dbReference type="HOGENOM" id="CLU_014881_3_2_0"/>
<dbReference type="Gene3D" id="1.20.1440.230">
    <property type="entry name" value="NADH-ubiquinone oxidoreductase 51kDa subunit, iron-sulphur binding domain"/>
    <property type="match status" value="1"/>
</dbReference>
<sequence length="610" mass="66372">MNEVPLTTNTILICAGGACISAGEKSVKDAFEEELKKYGLDEVVRVIETGCMGACTLGPIAVIYPEGVFYQKLTPDAAKEIVEEHILKGRIVEKHLYRAPEGKPVPRVHEEVPFFKKQVKIVTRNLGVIDPTKIEEYIARDGYFALAKALQMKPEDVIKEIKDSGLRGRGGAGFPTGLKWELAAKQKAEKKFVVCNADEGDPGAFMDRSVLEGDPHAVIEGMAIAAYAIGAQKGFVYVRAEYPLAIERLSIALEQAREYGFLGENIMGTDFSFDIEIRIGAGAFVCGEETALMASIEGERGQPRVKPPYPVEKGLWGYPTVINNVETLANVPWIIRNGAKEFRKYGTETSPGTKVFALAGKVKNTGLVEVPMGITLRELIYEIGGGIVGDKKLKAVQTGGPSGGCIPAEYIDTPVDFESLQKLGAIMGSGGMIVMDEDDCMVDVARFFLEFTVEESCGKCTPCREGTKKMLEILEKITSGEGTEEDIEELEKLANVIKDTSLCGLGQTAPNPVLSTLRYFRDEYLAHVREKKCPAKKCKALISYVIDPEKCVGCTACARVCPVQCISGQVRQPHVIDQAECVRCGSCIEVCRFGAISKVTPALPVEEAVE</sequence>
<gene>
    <name evidence="7" type="ordered locus">CTN_0688</name>
</gene>
<keyword evidence="2" id="KW-0004">4Fe-4S</keyword>
<evidence type="ECO:0000256" key="5">
    <source>
        <dbReference type="ARBA" id="ARBA00023014"/>
    </source>
</evidence>
<feature type="domain" description="4Fe-4S ferredoxin-type" evidence="6">
    <location>
        <begin position="542"/>
        <end position="571"/>
    </location>
</feature>
<organism evidence="7 8">
    <name type="scientific">Thermotoga neapolitana (strain ATCC 49049 / DSM 4359 / NBRC 107923 / NS-E)</name>
    <dbReference type="NCBI Taxonomy" id="309803"/>
    <lineage>
        <taxon>Bacteria</taxon>
        <taxon>Thermotogati</taxon>
        <taxon>Thermotogota</taxon>
        <taxon>Thermotogae</taxon>
        <taxon>Thermotogales</taxon>
        <taxon>Thermotogaceae</taxon>
        <taxon>Thermotoga</taxon>
    </lineage>
</organism>
<dbReference type="Pfam" id="PF01257">
    <property type="entry name" value="2Fe-2S_thioredx"/>
    <property type="match status" value="1"/>
</dbReference>
<evidence type="ECO:0000313" key="8">
    <source>
        <dbReference type="Proteomes" id="UP000000445"/>
    </source>
</evidence>
<dbReference type="SUPFAM" id="SSF142984">
    <property type="entry name" value="Nqo1 middle domain-like"/>
    <property type="match status" value="1"/>
</dbReference>
<comment type="similarity">
    <text evidence="1">Belongs to the complex I 51 kDa subunit family.</text>
</comment>
<dbReference type="Pfam" id="PF10589">
    <property type="entry name" value="NADH_4Fe-4S"/>
    <property type="match status" value="1"/>
</dbReference>
<dbReference type="GO" id="GO:0010181">
    <property type="term" value="F:FMN binding"/>
    <property type="evidence" value="ECO:0007669"/>
    <property type="project" value="InterPro"/>
</dbReference>
<dbReference type="InterPro" id="IPR019554">
    <property type="entry name" value="Soluble_ligand-bd"/>
</dbReference>
<dbReference type="AlphaFoldDB" id="B9K7D1"/>
<feature type="domain" description="4Fe-4S ferredoxin-type" evidence="6">
    <location>
        <begin position="572"/>
        <end position="601"/>
    </location>
</feature>
<dbReference type="Proteomes" id="UP000000445">
    <property type="component" value="Chromosome"/>
</dbReference>
<evidence type="ECO:0000259" key="6">
    <source>
        <dbReference type="PROSITE" id="PS51379"/>
    </source>
</evidence>
<dbReference type="GO" id="GO:0008137">
    <property type="term" value="F:NADH dehydrogenase (ubiquinone) activity"/>
    <property type="evidence" value="ECO:0007669"/>
    <property type="project" value="InterPro"/>
</dbReference>
<dbReference type="InterPro" id="IPR001949">
    <property type="entry name" value="NADH-UbQ_OxRdtase_51kDa_CS"/>
</dbReference>
<dbReference type="CDD" id="cd02980">
    <property type="entry name" value="TRX_Fd_family"/>
    <property type="match status" value="1"/>
</dbReference>
<dbReference type="PROSITE" id="PS00198">
    <property type="entry name" value="4FE4S_FER_1"/>
    <property type="match status" value="1"/>
</dbReference>
<dbReference type="Gene3D" id="3.40.30.10">
    <property type="entry name" value="Glutaredoxin"/>
    <property type="match status" value="1"/>
</dbReference>
<dbReference type="PANTHER" id="PTHR43578:SF3">
    <property type="entry name" value="NADH-QUINONE OXIDOREDUCTASE SUBUNIT F"/>
    <property type="match status" value="1"/>
</dbReference>
<dbReference type="FunFam" id="1.20.1440.230:FF:000001">
    <property type="entry name" value="Mitochondrial NADH dehydrogenase flavoprotein 1"/>
    <property type="match status" value="1"/>
</dbReference>
<dbReference type="eggNOG" id="COG1894">
    <property type="taxonomic scope" value="Bacteria"/>
</dbReference>
<accession>B9K7D1</accession>
<dbReference type="PROSITE" id="PS51379">
    <property type="entry name" value="4FE4S_FER_2"/>
    <property type="match status" value="2"/>
</dbReference>
<dbReference type="KEGG" id="tna:CTN_0688"/>
<dbReference type="Pfam" id="PF00037">
    <property type="entry name" value="Fer4"/>
    <property type="match status" value="2"/>
</dbReference>
<dbReference type="FunFam" id="3.40.50.11540:FF:000001">
    <property type="entry name" value="NADH dehydrogenase [ubiquinone] flavoprotein 1, mitochondrial"/>
    <property type="match status" value="1"/>
</dbReference>
<evidence type="ECO:0000256" key="4">
    <source>
        <dbReference type="ARBA" id="ARBA00023004"/>
    </source>
</evidence>
<keyword evidence="4" id="KW-0408">Iron</keyword>
<dbReference type="Gene3D" id="3.10.20.600">
    <property type="match status" value="1"/>
</dbReference>
<dbReference type="SUPFAM" id="SSF140490">
    <property type="entry name" value="Nqo1C-terminal domain-like"/>
    <property type="match status" value="1"/>
</dbReference>
<dbReference type="SUPFAM" id="SSF142019">
    <property type="entry name" value="Nqo1 FMN-binding domain-like"/>
    <property type="match status" value="1"/>
</dbReference>
<name>B9K7D1_THENN</name>
<dbReference type="GO" id="GO:0051539">
    <property type="term" value="F:4 iron, 4 sulfur cluster binding"/>
    <property type="evidence" value="ECO:0007669"/>
    <property type="project" value="UniProtKB-KW"/>
</dbReference>
<dbReference type="Gene3D" id="3.30.70.20">
    <property type="match status" value="2"/>
</dbReference>
<dbReference type="SMART" id="SM00928">
    <property type="entry name" value="NADH_4Fe-4S"/>
    <property type="match status" value="1"/>
</dbReference>
<dbReference type="SUPFAM" id="SSF52833">
    <property type="entry name" value="Thioredoxin-like"/>
    <property type="match status" value="1"/>
</dbReference>
<dbReference type="Pfam" id="PF01512">
    <property type="entry name" value="Complex1_51K"/>
    <property type="match status" value="1"/>
</dbReference>
<dbReference type="InterPro" id="IPR036249">
    <property type="entry name" value="Thioredoxin-like_sf"/>
</dbReference>
<dbReference type="PROSITE" id="PS00645">
    <property type="entry name" value="COMPLEX1_51K_2"/>
    <property type="match status" value="1"/>
</dbReference>
<evidence type="ECO:0000256" key="2">
    <source>
        <dbReference type="ARBA" id="ARBA00022485"/>
    </source>
</evidence>
<dbReference type="InterPro" id="IPR037207">
    <property type="entry name" value="Nuop51_4Fe4S-bd_sf"/>
</dbReference>
<reference evidence="7 8" key="1">
    <citation type="journal article" date="2009" name="Biosci. Biotechnol. Biochem.">
        <title>WeGAS: a web-based microbial genome annotation system.</title>
        <authorList>
            <person name="Lee D."/>
            <person name="Seo H."/>
            <person name="Park C."/>
            <person name="Park K."/>
        </authorList>
    </citation>
    <scope>NUCLEOTIDE SEQUENCE [LARGE SCALE GENOMIC DNA]</scope>
    <source>
        <strain evidence="8">ATCC 49049 / DSM 4359 / NBRC 107923 / NS-E</strain>
    </source>
</reference>
<dbReference type="InterPro" id="IPR011538">
    <property type="entry name" value="Nuo51_FMN-bd"/>
</dbReference>
<dbReference type="GO" id="GO:0046872">
    <property type="term" value="F:metal ion binding"/>
    <property type="evidence" value="ECO:0007669"/>
    <property type="project" value="UniProtKB-KW"/>
</dbReference>
<dbReference type="InterPro" id="IPR037225">
    <property type="entry name" value="Nuo51_FMN-bd_sf"/>
</dbReference>
<dbReference type="InterPro" id="IPR017900">
    <property type="entry name" value="4Fe4S_Fe_S_CS"/>
</dbReference>
<keyword evidence="3" id="KW-0479">Metal-binding</keyword>
<dbReference type="EMBL" id="CP000916">
    <property type="protein sequence ID" value="ACM22864.1"/>
    <property type="molecule type" value="Genomic_DNA"/>
</dbReference>
<dbReference type="NCBIfam" id="NF010120">
    <property type="entry name" value="PRK13596.1"/>
    <property type="match status" value="1"/>
</dbReference>
<dbReference type="STRING" id="309803.CTN_0688"/>
<dbReference type="InterPro" id="IPR019575">
    <property type="entry name" value="Nuop51_4Fe4S-bd"/>
</dbReference>
<dbReference type="InterPro" id="IPR017896">
    <property type="entry name" value="4Fe4S_Fe-S-bd"/>
</dbReference>
<evidence type="ECO:0000313" key="7">
    <source>
        <dbReference type="EMBL" id="ACM22864.1"/>
    </source>
</evidence>